<protein>
    <submittedName>
        <fullName evidence="1">Uncharacterized protein</fullName>
    </submittedName>
</protein>
<sequence length="412" mass="46673">MNPFLFLLREIFLSSNIVAFQTLNSQLKTYLYKKYQTAFILRLVIFVLLQTQFVVCSSKTPPDSKIIELLFSADEKKNPDVLLKKVGNLDEDSELETFSLVRNGTEEVLGIFKKQEGEWHLLGKFSFSLLNIGPLHYDVSKSSWLPGESDSQKKEAGFIVKRILMDELPGDGFNSLFLEVLSEEPPLGLFSVPYVIRKGHKILDGLMALKDHEFLIKSKRIDFEYNKTEKNITIFPSNRNYAQSFIFNGWEMVPDIARVAVPSLLSLEAPKEWKKGVPGEVVLWFKNRGSYAAVTYLSISFPDGGKVNIDTTKEGQRMYSPGSSVFSSSGKYINSTVPLVEITKEGWGRNHKYGIRFSLTPDKDGIPSVLFRSSTRMGREVVNLPNQFGSIQKQTDQQGFVAYKLDLVSKQE</sequence>
<dbReference type="EMBL" id="CP091957">
    <property type="protein sequence ID" value="UOG56520.1"/>
    <property type="molecule type" value="Genomic_DNA"/>
</dbReference>
<accession>A0AAE9K7W3</accession>
<evidence type="ECO:0000313" key="1">
    <source>
        <dbReference type="EMBL" id="UOG56520.1"/>
    </source>
</evidence>
<dbReference type="NCBIfam" id="NF047707">
    <property type="entry name" value="LIC13341_fam"/>
    <property type="match status" value="1"/>
</dbReference>
<dbReference type="AlphaFoldDB" id="A0AAE9K7W3"/>
<dbReference type="RefSeq" id="WP_181756961.1">
    <property type="nucleotide sequence ID" value="NZ_CP091928.1"/>
</dbReference>
<name>A0AAE9K7W3_9LEPT</name>
<organism evidence="1 2">
    <name type="scientific">Leptospira noguchii</name>
    <dbReference type="NCBI Taxonomy" id="28182"/>
    <lineage>
        <taxon>Bacteria</taxon>
        <taxon>Pseudomonadati</taxon>
        <taxon>Spirochaetota</taxon>
        <taxon>Spirochaetia</taxon>
        <taxon>Leptospirales</taxon>
        <taxon>Leptospiraceae</taxon>
        <taxon>Leptospira</taxon>
    </lineage>
</organism>
<evidence type="ECO:0000313" key="2">
    <source>
        <dbReference type="Proteomes" id="UP000829829"/>
    </source>
</evidence>
<reference evidence="1" key="1">
    <citation type="submission" date="2022-02" db="EMBL/GenBank/DDBJ databases">
        <title>The genetically variable rfb locus in Leptospira is a mobile cassette and a molecular signature of serovar identity.</title>
        <authorList>
            <person name="Nieves C."/>
            <person name="Vincent A.T."/>
            <person name="Zarantonelli L."/>
            <person name="Picardeau M."/>
            <person name="Veyrier F.J."/>
            <person name="Buschiazzo A."/>
        </authorList>
    </citation>
    <scope>NUCLEOTIDE SEQUENCE</scope>
    <source>
        <strain evidence="1">IP1512017</strain>
    </source>
</reference>
<gene>
    <name evidence="1" type="ORF">MAL03_17320</name>
</gene>
<proteinExistence type="predicted"/>
<dbReference type="Proteomes" id="UP000829829">
    <property type="component" value="Chromosome 1"/>
</dbReference>